<sequence>MVTQMEPKEAEIPPLSTLLTSPRWWSSDTVAVVTGANKGIGFAMVKRLAQMGLTVVLTARDNDRGIKATESLRSEGLHVQFSKLDVSDAASIEGFVSWFTENFGALDVLVNNAAVSFNDLYDNSVDHADTVIRTNFYGPKLLTEALLPFFRRCPSSNSRILNISSRLGSFNKVKNQSIRQMLQSDDLTVDQIEAIAGQFLESAGDGTWKAGGWPEVWTDYAVSKVALNAYTKVLAKRLRGKGISVNCFCPGFTQTSMTRGKGSKTAEEAAEVAAWLALLPPEGLPTGKFFAGSKPVISSKL</sequence>
<dbReference type="Proteomes" id="UP001346149">
    <property type="component" value="Unassembled WGS sequence"/>
</dbReference>
<dbReference type="PANTHER" id="PTHR43490:SF60">
    <property type="entry name" value="NAD(P)-BINDING ROSSMANN-FOLD SUPERFAMILY PROTEIN"/>
    <property type="match status" value="1"/>
</dbReference>
<dbReference type="PANTHER" id="PTHR43490">
    <property type="entry name" value="(+)-NEOMENTHOL DEHYDROGENASE"/>
    <property type="match status" value="1"/>
</dbReference>
<evidence type="ECO:0000313" key="6">
    <source>
        <dbReference type="Proteomes" id="UP001346149"/>
    </source>
</evidence>
<evidence type="ECO:0000256" key="3">
    <source>
        <dbReference type="ARBA" id="ARBA00023002"/>
    </source>
</evidence>
<comment type="caution">
    <text evidence="5">The sequence shown here is derived from an EMBL/GenBank/DDBJ whole genome shotgun (WGS) entry which is preliminary data.</text>
</comment>
<evidence type="ECO:0008006" key="7">
    <source>
        <dbReference type="Google" id="ProtNLM"/>
    </source>
</evidence>
<dbReference type="Gene3D" id="3.40.50.720">
    <property type="entry name" value="NAD(P)-binding Rossmann-like Domain"/>
    <property type="match status" value="1"/>
</dbReference>
<dbReference type="GO" id="GO:0016491">
    <property type="term" value="F:oxidoreductase activity"/>
    <property type="evidence" value="ECO:0007669"/>
    <property type="project" value="UniProtKB-KW"/>
</dbReference>
<keyword evidence="2" id="KW-0521">NADP</keyword>
<dbReference type="GO" id="GO:0016020">
    <property type="term" value="C:membrane"/>
    <property type="evidence" value="ECO:0007669"/>
    <property type="project" value="TreeGrafter"/>
</dbReference>
<gene>
    <name evidence="5" type="ORF">SAY86_024621</name>
</gene>
<evidence type="ECO:0000256" key="1">
    <source>
        <dbReference type="ARBA" id="ARBA00006484"/>
    </source>
</evidence>
<dbReference type="InterPro" id="IPR036291">
    <property type="entry name" value="NAD(P)-bd_dom_sf"/>
</dbReference>
<dbReference type="AlphaFoldDB" id="A0AAN7M5S8"/>
<dbReference type="EMBL" id="JAXQNO010000004">
    <property type="protein sequence ID" value="KAK4799256.1"/>
    <property type="molecule type" value="Genomic_DNA"/>
</dbReference>
<comment type="similarity">
    <text evidence="1 4">Belongs to the short-chain dehydrogenases/reductases (SDR) family.</text>
</comment>
<accession>A0AAN7M5S8</accession>
<reference evidence="5 6" key="1">
    <citation type="journal article" date="2023" name="Hortic Res">
        <title>Pangenome of water caltrop reveals structural variations and asymmetric subgenome divergence after allopolyploidization.</title>
        <authorList>
            <person name="Zhang X."/>
            <person name="Chen Y."/>
            <person name="Wang L."/>
            <person name="Yuan Y."/>
            <person name="Fang M."/>
            <person name="Shi L."/>
            <person name="Lu R."/>
            <person name="Comes H.P."/>
            <person name="Ma Y."/>
            <person name="Chen Y."/>
            <person name="Huang G."/>
            <person name="Zhou Y."/>
            <person name="Zheng Z."/>
            <person name="Qiu Y."/>
        </authorList>
    </citation>
    <scope>NUCLEOTIDE SEQUENCE [LARGE SCALE GENOMIC DNA]</scope>
    <source>
        <strain evidence="5">F231</strain>
    </source>
</reference>
<proteinExistence type="inferred from homology"/>
<evidence type="ECO:0000256" key="2">
    <source>
        <dbReference type="ARBA" id="ARBA00022857"/>
    </source>
</evidence>
<dbReference type="PRINTS" id="PR00081">
    <property type="entry name" value="GDHRDH"/>
</dbReference>
<keyword evidence="3" id="KW-0560">Oxidoreductase</keyword>
<dbReference type="FunFam" id="3.40.50.720:FF:000387">
    <property type="entry name" value="NAD(P)-binding Rossmann-fold superfamily protein"/>
    <property type="match status" value="1"/>
</dbReference>
<name>A0AAN7M5S8_TRANT</name>
<dbReference type="PRINTS" id="PR00080">
    <property type="entry name" value="SDRFAMILY"/>
</dbReference>
<organism evidence="5 6">
    <name type="scientific">Trapa natans</name>
    <name type="common">Water chestnut</name>
    <dbReference type="NCBI Taxonomy" id="22666"/>
    <lineage>
        <taxon>Eukaryota</taxon>
        <taxon>Viridiplantae</taxon>
        <taxon>Streptophyta</taxon>
        <taxon>Embryophyta</taxon>
        <taxon>Tracheophyta</taxon>
        <taxon>Spermatophyta</taxon>
        <taxon>Magnoliopsida</taxon>
        <taxon>eudicotyledons</taxon>
        <taxon>Gunneridae</taxon>
        <taxon>Pentapetalae</taxon>
        <taxon>rosids</taxon>
        <taxon>malvids</taxon>
        <taxon>Myrtales</taxon>
        <taxon>Lythraceae</taxon>
        <taxon>Trapa</taxon>
    </lineage>
</organism>
<dbReference type="InterPro" id="IPR002347">
    <property type="entry name" value="SDR_fam"/>
</dbReference>
<evidence type="ECO:0000313" key="5">
    <source>
        <dbReference type="EMBL" id="KAK4799256.1"/>
    </source>
</evidence>
<keyword evidence="6" id="KW-1185">Reference proteome</keyword>
<protein>
    <recommendedName>
        <fullName evidence="7">(+)-neomenthol dehydrogenase</fullName>
    </recommendedName>
</protein>
<dbReference type="SUPFAM" id="SSF51735">
    <property type="entry name" value="NAD(P)-binding Rossmann-fold domains"/>
    <property type="match status" value="1"/>
</dbReference>
<evidence type="ECO:0000256" key="4">
    <source>
        <dbReference type="RuleBase" id="RU000363"/>
    </source>
</evidence>
<dbReference type="Pfam" id="PF00106">
    <property type="entry name" value="adh_short"/>
    <property type="match status" value="2"/>
</dbReference>